<dbReference type="GO" id="GO:0003723">
    <property type="term" value="F:RNA binding"/>
    <property type="evidence" value="ECO:0007669"/>
    <property type="project" value="InterPro"/>
</dbReference>
<dbReference type="PROSITE" id="PS51375">
    <property type="entry name" value="PPR"/>
    <property type="match status" value="4"/>
</dbReference>
<comment type="similarity">
    <text evidence="1">Belongs to the PPR family. PCMP-H subfamily.</text>
</comment>
<dbReference type="AlphaFoldDB" id="A0A834ZQT2"/>
<evidence type="ECO:0000256" key="2">
    <source>
        <dbReference type="ARBA" id="ARBA00022737"/>
    </source>
</evidence>
<organism evidence="4 5">
    <name type="scientific">Tetracentron sinense</name>
    <name type="common">Spur-leaf</name>
    <dbReference type="NCBI Taxonomy" id="13715"/>
    <lineage>
        <taxon>Eukaryota</taxon>
        <taxon>Viridiplantae</taxon>
        <taxon>Streptophyta</taxon>
        <taxon>Embryophyta</taxon>
        <taxon>Tracheophyta</taxon>
        <taxon>Spermatophyta</taxon>
        <taxon>Magnoliopsida</taxon>
        <taxon>Trochodendrales</taxon>
        <taxon>Trochodendraceae</taxon>
        <taxon>Tetracentron</taxon>
    </lineage>
</organism>
<dbReference type="Pfam" id="PF13041">
    <property type="entry name" value="PPR_2"/>
    <property type="match status" value="3"/>
</dbReference>
<dbReference type="Gene3D" id="1.25.40.10">
    <property type="entry name" value="Tetratricopeptide repeat domain"/>
    <property type="match status" value="5"/>
</dbReference>
<feature type="repeat" description="PPR" evidence="3">
    <location>
        <begin position="156"/>
        <end position="190"/>
    </location>
</feature>
<dbReference type="Proteomes" id="UP000655225">
    <property type="component" value="Unassembled WGS sequence"/>
</dbReference>
<dbReference type="PANTHER" id="PTHR47926:SF484">
    <property type="entry name" value="PENTATRICOPEPTIDE REPEAT-CONTAINING PROTEIN"/>
    <property type="match status" value="1"/>
</dbReference>
<feature type="repeat" description="PPR" evidence="3">
    <location>
        <begin position="94"/>
        <end position="128"/>
    </location>
</feature>
<comment type="caution">
    <text evidence="4">The sequence shown here is derived from an EMBL/GenBank/DDBJ whole genome shotgun (WGS) entry which is preliminary data.</text>
</comment>
<dbReference type="InterPro" id="IPR011990">
    <property type="entry name" value="TPR-like_helical_dom_sf"/>
</dbReference>
<dbReference type="Pfam" id="PF20431">
    <property type="entry name" value="E_motif"/>
    <property type="match status" value="1"/>
</dbReference>
<dbReference type="GO" id="GO:0009451">
    <property type="term" value="P:RNA modification"/>
    <property type="evidence" value="ECO:0007669"/>
    <property type="project" value="InterPro"/>
</dbReference>
<dbReference type="FunFam" id="1.25.40.10:FF:000345">
    <property type="entry name" value="Pentatricopeptide repeat-containing protein"/>
    <property type="match status" value="1"/>
</dbReference>
<protein>
    <recommendedName>
        <fullName evidence="6">Pentatricopeptide repeat-containing protein</fullName>
    </recommendedName>
</protein>
<keyword evidence="2" id="KW-0677">Repeat</keyword>
<reference evidence="4 5" key="1">
    <citation type="submission" date="2020-04" db="EMBL/GenBank/DDBJ databases">
        <title>Plant Genome Project.</title>
        <authorList>
            <person name="Zhang R.-G."/>
        </authorList>
    </citation>
    <scope>NUCLEOTIDE SEQUENCE [LARGE SCALE GENOMIC DNA]</scope>
    <source>
        <strain evidence="4">YNK0</strain>
        <tissue evidence="4">Leaf</tissue>
    </source>
</reference>
<dbReference type="PANTHER" id="PTHR47926">
    <property type="entry name" value="PENTATRICOPEPTIDE REPEAT-CONTAINING PROTEIN"/>
    <property type="match status" value="1"/>
</dbReference>
<dbReference type="EMBL" id="JABCRI010000002">
    <property type="protein sequence ID" value="KAF8411686.1"/>
    <property type="molecule type" value="Genomic_DNA"/>
</dbReference>
<sequence>MVGTSLISMYAKCHDIVDSRRVFDEMPDRNVVTWNAMIGGYLRNGDMRSASFLFEQMSVRTAVTWNEMIDGFARSGDTVAARRLFDRTPTEMRNVVTWTVMVDGYTSNGEMEAARQVFEEMPLRNYFAWSSMIAGYCKKGDVKEARIIFDRIPVRNLVNWNSLVAGYTQNGFCEEALHAFTKMRAEGFEPDEVTAASLLSACAQLGSLDAGKAIHDLINHKRITLNQFVLNGLVDMYAKCGDLTNARRIFEGMPQRNNVCWNAMISGLAIHGRGKEALEFFSRMEDSSEKPNEITFLSVLSACAHGGFVKEGLEYVSKMKDKYGLMAGIEHYGCLVDLLGRSGRLEEAYCFIKRMPVKPNDTVWGALLGACRIHLNLKMAERVVEELGLPDSDKGSGDDAHYVLLSNIYAASDRWEKAENVRMMMVKNGVQKTPGCSSIMLGST</sequence>
<dbReference type="NCBIfam" id="TIGR00756">
    <property type="entry name" value="PPR"/>
    <property type="match status" value="6"/>
</dbReference>
<evidence type="ECO:0008006" key="6">
    <source>
        <dbReference type="Google" id="ProtNLM"/>
    </source>
</evidence>
<proteinExistence type="inferred from homology"/>
<evidence type="ECO:0000313" key="5">
    <source>
        <dbReference type="Proteomes" id="UP000655225"/>
    </source>
</evidence>
<keyword evidence="5" id="KW-1185">Reference proteome</keyword>
<name>A0A834ZQT2_TETSI</name>
<dbReference type="OMA" id="SQMIGGF"/>
<feature type="repeat" description="PPR" evidence="3">
    <location>
        <begin position="30"/>
        <end position="64"/>
    </location>
</feature>
<dbReference type="FunFam" id="1.25.40.10:FF:000333">
    <property type="entry name" value="Pentatricopeptide repeat-containing protein"/>
    <property type="match status" value="1"/>
</dbReference>
<evidence type="ECO:0000256" key="3">
    <source>
        <dbReference type="PROSITE-ProRule" id="PRU00708"/>
    </source>
</evidence>
<evidence type="ECO:0000313" key="4">
    <source>
        <dbReference type="EMBL" id="KAF8411686.1"/>
    </source>
</evidence>
<dbReference type="OrthoDB" id="185373at2759"/>
<dbReference type="InterPro" id="IPR002885">
    <property type="entry name" value="PPR_rpt"/>
</dbReference>
<dbReference type="Pfam" id="PF01535">
    <property type="entry name" value="PPR"/>
    <property type="match status" value="4"/>
</dbReference>
<gene>
    <name evidence="4" type="ORF">HHK36_004244</name>
</gene>
<dbReference type="InterPro" id="IPR046960">
    <property type="entry name" value="PPR_At4g14850-like_plant"/>
</dbReference>
<dbReference type="InterPro" id="IPR046848">
    <property type="entry name" value="E_motif"/>
</dbReference>
<accession>A0A834ZQT2</accession>
<feature type="repeat" description="PPR" evidence="3">
    <location>
        <begin position="257"/>
        <end position="291"/>
    </location>
</feature>
<evidence type="ECO:0000256" key="1">
    <source>
        <dbReference type="ARBA" id="ARBA00006643"/>
    </source>
</evidence>